<dbReference type="InterPro" id="IPR037272">
    <property type="entry name" value="SNS_sf"/>
</dbReference>
<keyword evidence="4 7" id="KW-1133">Transmembrane helix</keyword>
<dbReference type="PRINTS" id="PR00176">
    <property type="entry name" value="NANEUSMPORT"/>
</dbReference>
<keyword evidence="2 6" id="KW-0813">Transport</keyword>
<feature type="transmembrane region" description="Helical" evidence="7">
    <location>
        <begin position="43"/>
        <end position="64"/>
    </location>
</feature>
<dbReference type="PROSITE" id="PS00610">
    <property type="entry name" value="NA_NEUROTRAN_SYMP_1"/>
    <property type="match status" value="1"/>
</dbReference>
<dbReference type="RefSeq" id="WP_180147366.1">
    <property type="nucleotide sequence ID" value="NZ_CAADHO010000019.1"/>
</dbReference>
<protein>
    <recommendedName>
        <fullName evidence="6">Transporter</fullName>
    </recommendedName>
</protein>
<feature type="transmembrane region" description="Helical" evidence="7">
    <location>
        <begin position="12"/>
        <end position="31"/>
    </location>
</feature>
<feature type="transmembrane region" description="Helical" evidence="7">
    <location>
        <begin position="178"/>
        <end position="201"/>
    </location>
</feature>
<dbReference type="InterPro" id="IPR000175">
    <property type="entry name" value="Na/ntran_symport"/>
</dbReference>
<dbReference type="PANTHER" id="PTHR42948:SF1">
    <property type="entry name" value="TRANSPORTER"/>
    <property type="match status" value="1"/>
</dbReference>
<gene>
    <name evidence="8" type="ORF">MSL71_51800</name>
</gene>
<dbReference type="CDD" id="cd10334">
    <property type="entry name" value="SLC6sbd_u1"/>
    <property type="match status" value="1"/>
</dbReference>
<keyword evidence="9" id="KW-1185">Reference proteome</keyword>
<comment type="similarity">
    <text evidence="6">Belongs to the sodium:neurotransmitter symporter (SNF) (TC 2.A.22) family.</text>
</comment>
<feature type="transmembrane region" description="Helical" evidence="7">
    <location>
        <begin position="426"/>
        <end position="445"/>
    </location>
</feature>
<feature type="transmembrane region" description="Helical" evidence="7">
    <location>
        <begin position="357"/>
        <end position="379"/>
    </location>
</feature>
<evidence type="ECO:0000256" key="6">
    <source>
        <dbReference type="RuleBase" id="RU003732"/>
    </source>
</evidence>
<feature type="transmembrane region" description="Helical" evidence="7">
    <location>
        <begin position="319"/>
        <end position="345"/>
    </location>
</feature>
<dbReference type="GO" id="GO:0016020">
    <property type="term" value="C:membrane"/>
    <property type="evidence" value="ECO:0007669"/>
    <property type="project" value="UniProtKB-SubCell"/>
</dbReference>
<feature type="transmembrane region" description="Helical" evidence="7">
    <location>
        <begin position="257"/>
        <end position="283"/>
    </location>
</feature>
<feature type="transmembrane region" description="Helical" evidence="7">
    <location>
        <begin position="385"/>
        <end position="406"/>
    </location>
</feature>
<dbReference type="Proteomes" id="UP000507962">
    <property type="component" value="Unassembled WGS sequence"/>
</dbReference>
<dbReference type="EMBL" id="CAADHO010000019">
    <property type="protein sequence ID" value="VFQ47480.1"/>
    <property type="molecule type" value="Genomic_DNA"/>
</dbReference>
<feature type="transmembrane region" description="Helical" evidence="7">
    <location>
        <begin position="85"/>
        <end position="109"/>
    </location>
</feature>
<keyword evidence="3 6" id="KW-0812">Transmembrane</keyword>
<dbReference type="PROSITE" id="PS50267">
    <property type="entry name" value="NA_NEUROTRAN_SYMP_3"/>
    <property type="match status" value="1"/>
</dbReference>
<dbReference type="Pfam" id="PF00209">
    <property type="entry name" value="SNF"/>
    <property type="match status" value="2"/>
</dbReference>
<dbReference type="SUPFAM" id="SSF161070">
    <property type="entry name" value="SNF-like"/>
    <property type="match status" value="1"/>
</dbReference>
<dbReference type="AlphaFoldDB" id="A0A4U8YU15"/>
<keyword evidence="5 7" id="KW-0472">Membrane</keyword>
<accession>A0A4U8YU15</accession>
<feature type="transmembrane region" description="Helical" evidence="7">
    <location>
        <begin position="465"/>
        <end position="482"/>
    </location>
</feature>
<proteinExistence type="inferred from homology"/>
<reference evidence="8 9" key="1">
    <citation type="submission" date="2019-03" db="EMBL/GenBank/DDBJ databases">
        <authorList>
            <person name="Nijsse B."/>
        </authorList>
    </citation>
    <scope>NUCLEOTIDE SEQUENCE [LARGE SCALE GENOMIC DNA]</scope>
    <source>
        <strain evidence="8">Desulfoluna butyratoxydans MSL71</strain>
    </source>
</reference>
<evidence type="ECO:0000256" key="4">
    <source>
        <dbReference type="ARBA" id="ARBA00022989"/>
    </source>
</evidence>
<evidence type="ECO:0000256" key="3">
    <source>
        <dbReference type="ARBA" id="ARBA00022692"/>
    </source>
</evidence>
<evidence type="ECO:0000313" key="8">
    <source>
        <dbReference type="EMBL" id="VFQ47480.1"/>
    </source>
</evidence>
<dbReference type="PANTHER" id="PTHR42948">
    <property type="entry name" value="TRANSPORTER"/>
    <property type="match status" value="1"/>
</dbReference>
<dbReference type="NCBIfam" id="NF037979">
    <property type="entry name" value="Na_transp"/>
    <property type="match status" value="1"/>
</dbReference>
<feature type="transmembrane region" description="Helical" evidence="7">
    <location>
        <begin position="221"/>
        <end position="245"/>
    </location>
</feature>
<evidence type="ECO:0000256" key="5">
    <source>
        <dbReference type="ARBA" id="ARBA00023136"/>
    </source>
</evidence>
<comment type="subcellular location">
    <subcellularLocation>
        <location evidence="1">Membrane</location>
        <topology evidence="1">Multi-pass membrane protein</topology>
    </subcellularLocation>
</comment>
<name>A0A4U8YU15_9BACT</name>
<organism evidence="8 9">
    <name type="scientific">Desulfoluna butyratoxydans</name>
    <dbReference type="NCBI Taxonomy" id="231438"/>
    <lineage>
        <taxon>Bacteria</taxon>
        <taxon>Pseudomonadati</taxon>
        <taxon>Thermodesulfobacteriota</taxon>
        <taxon>Desulfobacteria</taxon>
        <taxon>Desulfobacterales</taxon>
        <taxon>Desulfolunaceae</taxon>
        <taxon>Desulfoluna</taxon>
    </lineage>
</organism>
<evidence type="ECO:0000256" key="7">
    <source>
        <dbReference type="SAM" id="Phobius"/>
    </source>
</evidence>
<evidence type="ECO:0000256" key="2">
    <source>
        <dbReference type="ARBA" id="ARBA00022448"/>
    </source>
</evidence>
<dbReference type="GO" id="GO:0015293">
    <property type="term" value="F:symporter activity"/>
    <property type="evidence" value="ECO:0007669"/>
    <property type="project" value="UniProtKB-KW"/>
</dbReference>
<evidence type="ECO:0000313" key="9">
    <source>
        <dbReference type="Proteomes" id="UP000507962"/>
    </source>
</evidence>
<evidence type="ECO:0000256" key="1">
    <source>
        <dbReference type="ARBA" id="ARBA00004141"/>
    </source>
</evidence>
<feature type="transmembrane region" description="Helical" evidence="7">
    <location>
        <begin position="145"/>
        <end position="166"/>
    </location>
</feature>
<keyword evidence="6" id="KW-0769">Symport</keyword>
<sequence length="492" mass="53847">MKQRDQWGTRLGFILAAVGSAIGMGNIWRFPYMVYENGGGAFLIPYFVAVFTAGIPLLILEFGVGQRHAGATPVTFRSLNKKWGWLGWWQLLVCFVIASYYVVIIAWSFSYFTFSFNLGWGEDTSGFFFKEYLHLSDGPFSMGGIQWHILAPLAAVWLTCWGVLICGVKKGIEAANKFFMPALFVMVILIMARAVTMPGAVDGLNWLFKPDFSALGDIKVWAAAFGQVFFSLSIGFGIMITYSSYLSGDSDINNNAFMTAFINCGFSMLAGVMIFSVLGYMAAQKGVPIKEVVSSGVGLAFVTIPQAINFMPGASFIGVLFFLSLLFAGVSSMISICEACIAGILEGFKISRKAATTLFCGIGFAVSVIYTTGAGLYVLDIVDHFINTYAVLLGGLVEVVLLSWFFNLESIREHVNRTSDFLVGQWWTFCLKFFTTFVVAYMMVMKCAGDITTPYEGYTASALGIYGWAVVACLPVLAIVLSKCDLLGRKES</sequence>